<proteinExistence type="predicted"/>
<protein>
    <submittedName>
        <fullName evidence="1">Uncharacterized protein</fullName>
    </submittedName>
</protein>
<name>A0AAV4PQB8_9ARAC</name>
<dbReference type="Proteomes" id="UP001054837">
    <property type="component" value="Unassembled WGS sequence"/>
</dbReference>
<keyword evidence="2" id="KW-1185">Reference proteome</keyword>
<gene>
    <name evidence="1" type="ORF">CDAR_189341</name>
</gene>
<accession>A0AAV4PQB8</accession>
<evidence type="ECO:0000313" key="1">
    <source>
        <dbReference type="EMBL" id="GIX98869.1"/>
    </source>
</evidence>
<comment type="caution">
    <text evidence="1">The sequence shown here is derived from an EMBL/GenBank/DDBJ whole genome shotgun (WGS) entry which is preliminary data.</text>
</comment>
<sequence length="95" mass="9849">MGEPFSFAIAGSTIFPMNGNSIGMNLNGSPNLINVLTIRMSPSDSPIGMNLNGSPIGMHLNGSPIGMDLNGSPIGINGILILMNCNEGNSNFNEL</sequence>
<organism evidence="1 2">
    <name type="scientific">Caerostris darwini</name>
    <dbReference type="NCBI Taxonomy" id="1538125"/>
    <lineage>
        <taxon>Eukaryota</taxon>
        <taxon>Metazoa</taxon>
        <taxon>Ecdysozoa</taxon>
        <taxon>Arthropoda</taxon>
        <taxon>Chelicerata</taxon>
        <taxon>Arachnida</taxon>
        <taxon>Araneae</taxon>
        <taxon>Araneomorphae</taxon>
        <taxon>Entelegynae</taxon>
        <taxon>Araneoidea</taxon>
        <taxon>Araneidae</taxon>
        <taxon>Caerostris</taxon>
    </lineage>
</organism>
<dbReference type="EMBL" id="BPLQ01003246">
    <property type="protein sequence ID" value="GIX98869.1"/>
    <property type="molecule type" value="Genomic_DNA"/>
</dbReference>
<dbReference type="AlphaFoldDB" id="A0AAV4PQB8"/>
<evidence type="ECO:0000313" key="2">
    <source>
        <dbReference type="Proteomes" id="UP001054837"/>
    </source>
</evidence>
<reference evidence="1 2" key="1">
    <citation type="submission" date="2021-06" db="EMBL/GenBank/DDBJ databases">
        <title>Caerostris darwini draft genome.</title>
        <authorList>
            <person name="Kono N."/>
            <person name="Arakawa K."/>
        </authorList>
    </citation>
    <scope>NUCLEOTIDE SEQUENCE [LARGE SCALE GENOMIC DNA]</scope>
</reference>